<dbReference type="InParanoid" id="A0A2G4YPE1"/>
<feature type="signal peptide" evidence="1">
    <location>
        <begin position="1"/>
        <end position="25"/>
    </location>
</feature>
<reference evidence="3 4" key="1">
    <citation type="submission" date="2017-10" db="EMBL/GenBank/DDBJ databases">
        <title>Frigbacter circumglobatus gen. nov. sp. nov., isolated from sediment cultured in situ.</title>
        <authorList>
            <person name="Zhao Z."/>
        </authorList>
    </citation>
    <scope>NUCLEOTIDE SEQUENCE [LARGE SCALE GENOMIC DNA]</scope>
    <source>
        <strain evidence="3 4">ZYL</strain>
    </source>
</reference>
<dbReference type="EMBL" id="PDEM01000025">
    <property type="protein sequence ID" value="PHZ84183.1"/>
    <property type="molecule type" value="Genomic_DNA"/>
</dbReference>
<feature type="domain" description="SH3b" evidence="2">
    <location>
        <begin position="39"/>
        <end position="102"/>
    </location>
</feature>
<accession>A0A2G4YPE1</accession>
<feature type="chain" id="PRO_5013545524" description="SH3b domain-containing protein" evidence="1">
    <location>
        <begin position="26"/>
        <end position="174"/>
    </location>
</feature>
<sequence>MLRRPFIFFLLVLQTCFAGGISAQAVEKQVMGKSGYLVPRFSSLAKNKVYVRTGPDSKYPVLWVYKKAGLPVKVIAEYRDWRKIVDSEGATGWVWGPLISSRRNGLIIAEQQELLEAPGYLNGKAPKVAVIAEAGVIGRILACQQGWCRLDVNGFKGWMPQGHFWGTLKGEVID</sequence>
<evidence type="ECO:0000259" key="2">
    <source>
        <dbReference type="SMART" id="SM00287"/>
    </source>
</evidence>
<dbReference type="SMART" id="SM00287">
    <property type="entry name" value="SH3b"/>
    <property type="match status" value="1"/>
</dbReference>
<dbReference type="Pfam" id="PF06347">
    <property type="entry name" value="SH3_4"/>
    <property type="match status" value="2"/>
</dbReference>
<dbReference type="AlphaFoldDB" id="A0A2G4YPE1"/>
<comment type="caution">
    <text evidence="3">The sequence shown here is derived from an EMBL/GenBank/DDBJ whole genome shotgun (WGS) entry which is preliminary data.</text>
</comment>
<protein>
    <recommendedName>
        <fullName evidence="2">SH3b domain-containing protein</fullName>
    </recommendedName>
</protein>
<organism evidence="3 4">
    <name type="scientific">Paremcibacter congregatus</name>
    <dbReference type="NCBI Taxonomy" id="2043170"/>
    <lineage>
        <taxon>Bacteria</taxon>
        <taxon>Pseudomonadati</taxon>
        <taxon>Pseudomonadota</taxon>
        <taxon>Alphaproteobacteria</taxon>
        <taxon>Emcibacterales</taxon>
        <taxon>Emcibacteraceae</taxon>
        <taxon>Paremcibacter</taxon>
    </lineage>
</organism>
<keyword evidence="4" id="KW-1185">Reference proteome</keyword>
<proteinExistence type="predicted"/>
<name>A0A2G4YPE1_9PROT</name>
<dbReference type="RefSeq" id="WP_099474084.1">
    <property type="nucleotide sequence ID" value="NZ_CP041025.1"/>
</dbReference>
<dbReference type="Gene3D" id="2.30.30.40">
    <property type="entry name" value="SH3 Domains"/>
    <property type="match status" value="1"/>
</dbReference>
<dbReference type="InterPro" id="IPR003646">
    <property type="entry name" value="SH3-like_bac-type"/>
</dbReference>
<gene>
    <name evidence="3" type="ORF">CRD36_13390</name>
</gene>
<evidence type="ECO:0000256" key="1">
    <source>
        <dbReference type="SAM" id="SignalP"/>
    </source>
</evidence>
<dbReference type="OrthoDB" id="9810773at2"/>
<dbReference type="Proteomes" id="UP000229730">
    <property type="component" value="Unassembled WGS sequence"/>
</dbReference>
<dbReference type="InterPro" id="IPR010466">
    <property type="entry name" value="DUF1058"/>
</dbReference>
<keyword evidence="1" id="KW-0732">Signal</keyword>
<evidence type="ECO:0000313" key="3">
    <source>
        <dbReference type="EMBL" id="PHZ84183.1"/>
    </source>
</evidence>
<evidence type="ECO:0000313" key="4">
    <source>
        <dbReference type="Proteomes" id="UP000229730"/>
    </source>
</evidence>